<organism evidence="1 2">
    <name type="scientific">Fusarium gaditjirri</name>
    <dbReference type="NCBI Taxonomy" id="282569"/>
    <lineage>
        <taxon>Eukaryota</taxon>
        <taxon>Fungi</taxon>
        <taxon>Dikarya</taxon>
        <taxon>Ascomycota</taxon>
        <taxon>Pezizomycotina</taxon>
        <taxon>Sordariomycetes</taxon>
        <taxon>Hypocreomycetidae</taxon>
        <taxon>Hypocreales</taxon>
        <taxon>Nectriaceae</taxon>
        <taxon>Fusarium</taxon>
        <taxon>Fusarium nisikadoi species complex</taxon>
    </lineage>
</organism>
<dbReference type="OrthoDB" id="10499634at2759"/>
<evidence type="ECO:0000313" key="2">
    <source>
        <dbReference type="Proteomes" id="UP000604273"/>
    </source>
</evidence>
<evidence type="ECO:0000313" key="1">
    <source>
        <dbReference type="EMBL" id="KAF4957237.1"/>
    </source>
</evidence>
<dbReference type="Proteomes" id="UP000604273">
    <property type="component" value="Unassembled WGS sequence"/>
</dbReference>
<sequence length="185" mass="21760">MAKDDISYTGHFGKKIDPFSGKVAAALLGPYTPHPRRVKFKKYNRGYDRYYIHIGERHSATTVHIEDQLVEALAERSINICGRGGKIWLTIPAEHRDTFEALVRRLVCFREEKIWLIILARYCHKFKEMIKRIIGLEEHDEVCGQFIRHLCLIIILDLLDSERIPYKTKVQRKGQRPRPRKTQHL</sequence>
<gene>
    <name evidence="1" type="ORF">FGADI_3302</name>
</gene>
<accession>A0A8H4TGJ2</accession>
<reference evidence="1" key="2">
    <citation type="submission" date="2020-05" db="EMBL/GenBank/DDBJ databases">
        <authorList>
            <person name="Kim H.-S."/>
            <person name="Proctor R.H."/>
            <person name="Brown D.W."/>
        </authorList>
    </citation>
    <scope>NUCLEOTIDE SEQUENCE</scope>
    <source>
        <strain evidence="1">NRRL 45417</strain>
    </source>
</reference>
<proteinExistence type="predicted"/>
<keyword evidence="2" id="KW-1185">Reference proteome</keyword>
<protein>
    <submittedName>
        <fullName evidence="1">Uncharacterized protein</fullName>
    </submittedName>
</protein>
<dbReference type="Gene3D" id="2.60.120.650">
    <property type="entry name" value="Cupin"/>
    <property type="match status" value="2"/>
</dbReference>
<comment type="caution">
    <text evidence="1">The sequence shown here is derived from an EMBL/GenBank/DDBJ whole genome shotgun (WGS) entry which is preliminary data.</text>
</comment>
<name>A0A8H4TGJ2_9HYPO</name>
<reference evidence="1" key="1">
    <citation type="journal article" date="2020" name="BMC Genomics">
        <title>Correction to: Identification and distribution of gene clusters required for synthesis of sphingolipid metabolism inhibitors in diverse species of the filamentous fungus Fusarium.</title>
        <authorList>
            <person name="Kim H.S."/>
            <person name="Lohmar J.M."/>
            <person name="Busman M."/>
            <person name="Brown D.W."/>
            <person name="Naumann T.A."/>
            <person name="Divon H.H."/>
            <person name="Lysoe E."/>
            <person name="Uhlig S."/>
            <person name="Proctor R.H."/>
        </authorList>
    </citation>
    <scope>NUCLEOTIDE SEQUENCE</scope>
    <source>
        <strain evidence="1">NRRL 45417</strain>
    </source>
</reference>
<dbReference type="AlphaFoldDB" id="A0A8H4TGJ2"/>
<dbReference type="EMBL" id="JABFAI010000073">
    <property type="protein sequence ID" value="KAF4957237.1"/>
    <property type="molecule type" value="Genomic_DNA"/>
</dbReference>